<dbReference type="Proteomes" id="UP000814140">
    <property type="component" value="Unassembled WGS sequence"/>
</dbReference>
<comment type="caution">
    <text evidence="1">The sequence shown here is derived from an EMBL/GenBank/DDBJ whole genome shotgun (WGS) entry which is preliminary data.</text>
</comment>
<evidence type="ECO:0000313" key="2">
    <source>
        <dbReference type="Proteomes" id="UP000814140"/>
    </source>
</evidence>
<organism evidence="1 2">
    <name type="scientific">Artomyces pyxidatus</name>
    <dbReference type="NCBI Taxonomy" id="48021"/>
    <lineage>
        <taxon>Eukaryota</taxon>
        <taxon>Fungi</taxon>
        <taxon>Dikarya</taxon>
        <taxon>Basidiomycota</taxon>
        <taxon>Agaricomycotina</taxon>
        <taxon>Agaricomycetes</taxon>
        <taxon>Russulales</taxon>
        <taxon>Auriscalpiaceae</taxon>
        <taxon>Artomyces</taxon>
    </lineage>
</organism>
<gene>
    <name evidence="1" type="ORF">BV25DRAFT_1838784</name>
</gene>
<dbReference type="EMBL" id="MU277210">
    <property type="protein sequence ID" value="KAI0061977.1"/>
    <property type="molecule type" value="Genomic_DNA"/>
</dbReference>
<protein>
    <submittedName>
        <fullName evidence="1">Uncharacterized protein</fullName>
    </submittedName>
</protein>
<reference evidence="1" key="2">
    <citation type="journal article" date="2022" name="New Phytol.">
        <title>Evolutionary transition to the ectomycorrhizal habit in the genomes of a hyperdiverse lineage of mushroom-forming fungi.</title>
        <authorList>
            <person name="Looney B."/>
            <person name="Miyauchi S."/>
            <person name="Morin E."/>
            <person name="Drula E."/>
            <person name="Courty P.E."/>
            <person name="Kohler A."/>
            <person name="Kuo A."/>
            <person name="LaButti K."/>
            <person name="Pangilinan J."/>
            <person name="Lipzen A."/>
            <person name="Riley R."/>
            <person name="Andreopoulos W."/>
            <person name="He G."/>
            <person name="Johnson J."/>
            <person name="Nolan M."/>
            <person name="Tritt A."/>
            <person name="Barry K.W."/>
            <person name="Grigoriev I.V."/>
            <person name="Nagy L.G."/>
            <person name="Hibbett D."/>
            <person name="Henrissat B."/>
            <person name="Matheny P.B."/>
            <person name="Labbe J."/>
            <person name="Martin F.M."/>
        </authorList>
    </citation>
    <scope>NUCLEOTIDE SEQUENCE</scope>
    <source>
        <strain evidence="1">HHB10654</strain>
    </source>
</reference>
<accession>A0ACB8T0S9</accession>
<evidence type="ECO:0000313" key="1">
    <source>
        <dbReference type="EMBL" id="KAI0061977.1"/>
    </source>
</evidence>
<keyword evidence="2" id="KW-1185">Reference proteome</keyword>
<name>A0ACB8T0S9_9AGAM</name>
<feature type="non-terminal residue" evidence="1">
    <location>
        <position position="1"/>
    </location>
</feature>
<proteinExistence type="predicted"/>
<sequence>GISPISDRDSSPSAIPVGGQASRTTSEHSFYSKSSSSVSHVSDSSHKRKGSTEGYHEDTGRYRRKGDDSLPISLEIPYKYKKPGFPYQDQYGNLTLPTGNQIKKKMSQSRFNFGSRSSTPGDDGSDSLLSPSTGGRGATSMAKFKAKRNVAKPSKKNAPNRSKRLQERNLTQGLLLQTSTFDLASQGSISPAGWQGKAPPKKVKEEIVARYKDGRILYDLKGFLPIPYIWNHTGAKASLTVVDNHNRIFLYRAFEAGFLKAHGDDIYHHFDKLLQSTLKNPVAQKAAEKGARGPHFPLIIGHWRESADKPFLIRFHKEHLKEVEDFLAEPIIEKMINWVSNVVGTMFPGVKKRSEKCAAWHKEKHGIKPYFGLFWNFCINGIFPGQRRVHTLPHADAKNPISVCAVMVYTVPNSHFDHTRRSWLVIWEAGIILELPPWVLVIYPSSLFFHFNIDITDIKFVTTNGEVPTPDNSRPIQAGDDEGSWAFW</sequence>
<reference evidence="1" key="1">
    <citation type="submission" date="2021-03" db="EMBL/GenBank/DDBJ databases">
        <authorList>
            <consortium name="DOE Joint Genome Institute"/>
            <person name="Ahrendt S."/>
            <person name="Looney B.P."/>
            <person name="Miyauchi S."/>
            <person name="Morin E."/>
            <person name="Drula E."/>
            <person name="Courty P.E."/>
            <person name="Chicoki N."/>
            <person name="Fauchery L."/>
            <person name="Kohler A."/>
            <person name="Kuo A."/>
            <person name="Labutti K."/>
            <person name="Pangilinan J."/>
            <person name="Lipzen A."/>
            <person name="Riley R."/>
            <person name="Andreopoulos W."/>
            <person name="He G."/>
            <person name="Johnson J."/>
            <person name="Barry K.W."/>
            <person name="Grigoriev I.V."/>
            <person name="Nagy L."/>
            <person name="Hibbett D."/>
            <person name="Henrissat B."/>
            <person name="Matheny P.B."/>
            <person name="Labbe J."/>
            <person name="Martin F."/>
        </authorList>
    </citation>
    <scope>NUCLEOTIDE SEQUENCE</scope>
    <source>
        <strain evidence="1">HHB10654</strain>
    </source>
</reference>